<evidence type="ECO:0008006" key="3">
    <source>
        <dbReference type="Google" id="ProtNLM"/>
    </source>
</evidence>
<comment type="caution">
    <text evidence="1">The sequence shown here is derived from an EMBL/GenBank/DDBJ whole genome shotgun (WGS) entry which is preliminary data.</text>
</comment>
<name>A0A4Y4D2S0_ZOORA</name>
<dbReference type="AlphaFoldDB" id="A0A4Y4D2S0"/>
<proteinExistence type="predicted"/>
<evidence type="ECO:0000313" key="2">
    <source>
        <dbReference type="Proteomes" id="UP000318422"/>
    </source>
</evidence>
<protein>
    <recommendedName>
        <fullName evidence="3">SAM-dependent methyltransferase</fullName>
    </recommendedName>
</protein>
<sequence>MNSDCPPLADHLLAPSGGLVYHLRALRHRHGLWAPFQRVVADWLAGWQPGRRELVIVGPSAGYALPAGFLRRFERVTALEPDPLARWLLAHRPDAGRLGFSRLNCLATPDGLARLAAAHPEAAILFSNVLGQLAAPAEDWRRLIARHLSGHAWASYHDVISTTAPPKPGSEQALTIDDQSLETTLAHFWPGGTIELTDHETFRLAGDRPHRYTVWQITRQRWHLVEWADNSGAQPPHAPSPDQAQTST</sequence>
<keyword evidence="2" id="KW-1185">Reference proteome</keyword>
<evidence type="ECO:0000313" key="1">
    <source>
        <dbReference type="EMBL" id="GEC97070.1"/>
    </source>
</evidence>
<dbReference type="Proteomes" id="UP000318422">
    <property type="component" value="Unassembled WGS sequence"/>
</dbReference>
<reference evidence="1 2" key="1">
    <citation type="submission" date="2019-06" db="EMBL/GenBank/DDBJ databases">
        <title>Whole genome shotgun sequence of Zoogloea ramigera NBRC 15342.</title>
        <authorList>
            <person name="Hosoyama A."/>
            <person name="Uohara A."/>
            <person name="Ohji S."/>
            <person name="Ichikawa N."/>
        </authorList>
    </citation>
    <scope>NUCLEOTIDE SEQUENCE [LARGE SCALE GENOMIC DNA]</scope>
    <source>
        <strain evidence="1 2">NBRC 15342</strain>
    </source>
</reference>
<dbReference type="EMBL" id="BJNV01000063">
    <property type="protein sequence ID" value="GEC97070.1"/>
    <property type="molecule type" value="Genomic_DNA"/>
</dbReference>
<organism evidence="1 2">
    <name type="scientific">Zoogloea ramigera</name>
    <dbReference type="NCBI Taxonomy" id="350"/>
    <lineage>
        <taxon>Bacteria</taxon>
        <taxon>Pseudomonadati</taxon>
        <taxon>Pseudomonadota</taxon>
        <taxon>Betaproteobacteria</taxon>
        <taxon>Rhodocyclales</taxon>
        <taxon>Zoogloeaceae</taxon>
        <taxon>Zoogloea</taxon>
    </lineage>
</organism>
<dbReference type="RefSeq" id="WP_141354026.1">
    <property type="nucleotide sequence ID" value="NZ_BJNV01000063.1"/>
</dbReference>
<dbReference type="OrthoDB" id="8527314at2"/>
<gene>
    <name evidence="1" type="ORF">ZRA01_31430</name>
</gene>
<accession>A0A4Y4D2S0</accession>